<protein>
    <submittedName>
        <fullName evidence="1">Uncharacterized protein</fullName>
    </submittedName>
</protein>
<proteinExistence type="predicted"/>
<dbReference type="Proteomes" id="UP000264006">
    <property type="component" value="Plasmid pEDY32-46I"/>
</dbReference>
<geneLocation type="plasmid" evidence="2">
    <name>pedy32-46i</name>
</geneLocation>
<name>A0A346Y5U1_9ACTN</name>
<keyword evidence="1" id="KW-0614">Plasmid</keyword>
<evidence type="ECO:0000313" key="1">
    <source>
        <dbReference type="EMBL" id="AXV09838.1"/>
    </source>
</evidence>
<keyword evidence="2" id="KW-1185">Reference proteome</keyword>
<organism evidence="1 2">
    <name type="scientific">Euzebya pacifica</name>
    <dbReference type="NCBI Taxonomy" id="1608957"/>
    <lineage>
        <taxon>Bacteria</taxon>
        <taxon>Bacillati</taxon>
        <taxon>Actinomycetota</taxon>
        <taxon>Nitriliruptoria</taxon>
        <taxon>Euzebyales</taxon>
    </lineage>
</organism>
<sequence length="129" mass="13587">MPIYLRQARRRGIRDAMLDGGGFVCHETTVPIETEDGDEMAVTSDSQQCAGAIKSILKSGGDTNTIRVLARLGLLDPDAIETAGADVWDINDWVAAEEGDTAETVQAQPIETCAIVDSGCEAPGSKGHA</sequence>
<dbReference type="AlphaFoldDB" id="A0A346Y5U1"/>
<dbReference type="KEGG" id="euz:DVS28_b0068"/>
<accession>A0A346Y5U1</accession>
<evidence type="ECO:0000313" key="2">
    <source>
        <dbReference type="Proteomes" id="UP000264006"/>
    </source>
</evidence>
<gene>
    <name evidence="1" type="ORF">DVS28_b0068</name>
</gene>
<dbReference type="EMBL" id="CP031166">
    <property type="protein sequence ID" value="AXV09838.1"/>
    <property type="molecule type" value="Genomic_DNA"/>
</dbReference>
<reference evidence="1 2" key="1">
    <citation type="submission" date="2018-09" db="EMBL/GenBank/DDBJ databases">
        <title>Complete genome sequence of Euzebya sp. DY32-46 isolated from seawater of Pacific Ocean.</title>
        <authorList>
            <person name="Xu L."/>
            <person name="Wu Y.-H."/>
            <person name="Xu X.-W."/>
        </authorList>
    </citation>
    <scope>NUCLEOTIDE SEQUENCE [LARGE SCALE GENOMIC DNA]</scope>
    <source>
        <strain evidence="1 2">DY32-46</strain>
        <plasmid evidence="2">pedy32-46i</plasmid>
    </source>
</reference>